<dbReference type="InterPro" id="IPR006143">
    <property type="entry name" value="RND_pump_MFP"/>
</dbReference>
<dbReference type="Pfam" id="PF25973">
    <property type="entry name" value="BSH_CzcB"/>
    <property type="match status" value="1"/>
</dbReference>
<dbReference type="InterPro" id="IPR030190">
    <property type="entry name" value="MacA_alpha-hairpin_sf"/>
</dbReference>
<dbReference type="Gene3D" id="2.40.50.100">
    <property type="match status" value="1"/>
</dbReference>
<dbReference type="Pfam" id="PF25954">
    <property type="entry name" value="Beta-barrel_RND_2"/>
    <property type="match status" value="1"/>
</dbReference>
<feature type="chain" id="PRO_5013199163" evidence="3">
    <location>
        <begin position="24"/>
        <end position="413"/>
    </location>
</feature>
<keyword evidence="2" id="KW-0813">Transport</keyword>
<evidence type="ECO:0000256" key="3">
    <source>
        <dbReference type="SAM" id="SignalP"/>
    </source>
</evidence>
<dbReference type="InterPro" id="IPR058792">
    <property type="entry name" value="Beta-barrel_RND_2"/>
</dbReference>
<evidence type="ECO:0000313" key="6">
    <source>
        <dbReference type="EMBL" id="SFW30482.1"/>
    </source>
</evidence>
<dbReference type="SUPFAM" id="SSF111369">
    <property type="entry name" value="HlyD-like secretion proteins"/>
    <property type="match status" value="1"/>
</dbReference>
<protein>
    <submittedName>
        <fullName evidence="6">Membrane fusion protein, cobalt-zinc-cadmium efflux system</fullName>
    </submittedName>
</protein>
<keyword evidence="7" id="KW-1185">Reference proteome</keyword>
<dbReference type="EMBL" id="FPJE01000004">
    <property type="protein sequence ID" value="SFW30482.1"/>
    <property type="molecule type" value="Genomic_DNA"/>
</dbReference>
<evidence type="ECO:0000256" key="1">
    <source>
        <dbReference type="ARBA" id="ARBA00009477"/>
    </source>
</evidence>
<dbReference type="PANTHER" id="PTHR30097:SF4">
    <property type="entry name" value="SLR6042 PROTEIN"/>
    <property type="match status" value="1"/>
</dbReference>
<dbReference type="NCBIfam" id="TIGR01730">
    <property type="entry name" value="RND_mfp"/>
    <property type="match status" value="1"/>
</dbReference>
<dbReference type="GO" id="GO:0030313">
    <property type="term" value="C:cell envelope"/>
    <property type="evidence" value="ECO:0007669"/>
    <property type="project" value="TreeGrafter"/>
</dbReference>
<dbReference type="InterPro" id="IPR051909">
    <property type="entry name" value="MFP_Cation_Efflux"/>
</dbReference>
<dbReference type="PROSITE" id="PS51257">
    <property type="entry name" value="PROKAR_LIPOPROTEIN"/>
    <property type="match status" value="1"/>
</dbReference>
<feature type="domain" description="CzcB-like barrel-sandwich hybrid" evidence="5">
    <location>
        <begin position="95"/>
        <end position="237"/>
    </location>
</feature>
<proteinExistence type="inferred from homology"/>
<dbReference type="Gene3D" id="6.10.140.1990">
    <property type="match status" value="1"/>
</dbReference>
<evidence type="ECO:0000259" key="5">
    <source>
        <dbReference type="Pfam" id="PF25973"/>
    </source>
</evidence>
<dbReference type="Proteomes" id="UP000182248">
    <property type="component" value="Unassembled WGS sequence"/>
</dbReference>
<feature type="domain" description="CusB-like beta-barrel" evidence="4">
    <location>
        <begin position="248"/>
        <end position="312"/>
    </location>
</feature>
<dbReference type="GO" id="GO:0019898">
    <property type="term" value="C:extrinsic component of membrane"/>
    <property type="evidence" value="ECO:0007669"/>
    <property type="project" value="InterPro"/>
</dbReference>
<evidence type="ECO:0000259" key="4">
    <source>
        <dbReference type="Pfam" id="PF25954"/>
    </source>
</evidence>
<dbReference type="GO" id="GO:0060003">
    <property type="term" value="P:copper ion export"/>
    <property type="evidence" value="ECO:0007669"/>
    <property type="project" value="TreeGrafter"/>
</dbReference>
<dbReference type="GO" id="GO:0015679">
    <property type="term" value="P:plasma membrane copper ion transport"/>
    <property type="evidence" value="ECO:0007669"/>
    <property type="project" value="TreeGrafter"/>
</dbReference>
<keyword evidence="3" id="KW-0732">Signal</keyword>
<accession>A0A1K1N4X4</accession>
<reference evidence="6 7" key="1">
    <citation type="submission" date="2016-11" db="EMBL/GenBank/DDBJ databases">
        <authorList>
            <person name="Jaros S."/>
            <person name="Januszkiewicz K."/>
            <person name="Wedrychowicz H."/>
        </authorList>
    </citation>
    <scope>NUCLEOTIDE SEQUENCE [LARGE SCALE GENOMIC DNA]</scope>
    <source>
        <strain evidence="6 7">CGMCC 1.12145</strain>
    </source>
</reference>
<organism evidence="6 7">
    <name type="scientific">Sinomicrobium oceani</name>
    <dbReference type="NCBI Taxonomy" id="1150368"/>
    <lineage>
        <taxon>Bacteria</taxon>
        <taxon>Pseudomonadati</taxon>
        <taxon>Bacteroidota</taxon>
        <taxon>Flavobacteriia</taxon>
        <taxon>Flavobacteriales</taxon>
        <taxon>Flavobacteriaceae</taxon>
        <taxon>Sinomicrobium</taxon>
    </lineage>
</organism>
<dbReference type="OrthoDB" id="9814657at2"/>
<gene>
    <name evidence="6" type="ORF">SAMN02927921_01025</name>
</gene>
<dbReference type="Gene3D" id="2.40.420.20">
    <property type="match status" value="1"/>
</dbReference>
<sequence length="413" mass="46515">MRTLRTMYCLLAGLILLACGRPAESGRGTDKSDDGLSDTELVNETGHDDENVVALTRRQREVINLRLGNFTTINIDGAIRVTGELELYPEDEATVGVFMEGNISRILVKPGEKVREGQVLAYVRDPAFIDLQADLRELQSEYDYLYQEYERQKTLYENNVASGKNYQRVTSDYKSVAARLESIKTKLRLLHVHPASVLQGRTSEAFPVVSPITGYVREIGVTLGERVTTGTPLFRIMNKENIHADLLVYEKDLDKIREGQQVTLYIANNREKPVKGKITEIGKNYENTIRAVRMHASLEGKKETFVPGMFVEGLIAVQDLETNVLPGAAVVEDEGKTYIFVKQQQDNHQAHKTSEKSAEKWMFTKTEVQTGSNTREWIEVKPLTSLPENAEIVTEGAYYLLSEMKKGEATHSH</sequence>
<dbReference type="Gene3D" id="2.40.30.170">
    <property type="match status" value="1"/>
</dbReference>
<dbReference type="InterPro" id="IPR058647">
    <property type="entry name" value="BSH_CzcB-like"/>
</dbReference>
<name>A0A1K1N4X4_9FLAO</name>
<dbReference type="PANTHER" id="PTHR30097">
    <property type="entry name" value="CATION EFFLUX SYSTEM PROTEIN CUSB"/>
    <property type="match status" value="1"/>
</dbReference>
<dbReference type="GO" id="GO:1990961">
    <property type="term" value="P:xenobiotic detoxification by transmembrane export across the plasma membrane"/>
    <property type="evidence" value="ECO:0007669"/>
    <property type="project" value="InterPro"/>
</dbReference>
<feature type="signal peptide" evidence="3">
    <location>
        <begin position="1"/>
        <end position="23"/>
    </location>
</feature>
<comment type="similarity">
    <text evidence="1">Belongs to the membrane fusion protein (MFP) (TC 8.A.1) family.</text>
</comment>
<dbReference type="AlphaFoldDB" id="A0A1K1N4X4"/>
<dbReference type="GO" id="GO:1990195">
    <property type="term" value="C:macrolide transmembrane transporter complex"/>
    <property type="evidence" value="ECO:0007669"/>
    <property type="project" value="InterPro"/>
</dbReference>
<evidence type="ECO:0000256" key="2">
    <source>
        <dbReference type="ARBA" id="ARBA00022448"/>
    </source>
</evidence>
<dbReference type="STRING" id="1150368.SAMN02927921_01025"/>
<dbReference type="RefSeq" id="WP_083564797.1">
    <property type="nucleotide sequence ID" value="NZ_FPJE01000004.1"/>
</dbReference>
<evidence type="ECO:0000313" key="7">
    <source>
        <dbReference type="Proteomes" id="UP000182248"/>
    </source>
</evidence>
<dbReference type="GO" id="GO:0022857">
    <property type="term" value="F:transmembrane transporter activity"/>
    <property type="evidence" value="ECO:0007669"/>
    <property type="project" value="InterPro"/>
</dbReference>